<accession>A0A2S4KNP9</accession>
<dbReference type="EMBL" id="PKSG01000984">
    <property type="protein sequence ID" value="POR31801.1"/>
    <property type="molecule type" value="Genomic_DNA"/>
</dbReference>
<dbReference type="AlphaFoldDB" id="A0A2S4KNP9"/>
<dbReference type="Proteomes" id="UP000237481">
    <property type="component" value="Unassembled WGS sequence"/>
</dbReference>
<dbReference type="OrthoDB" id="3512845at2759"/>
<protein>
    <submittedName>
        <fullName evidence="1">Uncharacterized protein</fullName>
    </submittedName>
</protein>
<sequence>MEHGLYAIDYPAEKYAEYQAEAKARLDAELIRLLREKQSGIVLELSFCDRDFRDEFKGMVEQNVGRWVLVFLDAGNHVVRQRIAAQRAAQREPVGEGEVAIKVV</sequence>
<comment type="caution">
    <text evidence="1">The sequence shown here is derived from an EMBL/GenBank/DDBJ whole genome shotgun (WGS) entry which is preliminary data.</text>
</comment>
<name>A0A2S4KNP9_9HYPO</name>
<evidence type="ECO:0000313" key="2">
    <source>
        <dbReference type="Proteomes" id="UP000237481"/>
    </source>
</evidence>
<dbReference type="Gene3D" id="3.40.50.300">
    <property type="entry name" value="P-loop containing nucleotide triphosphate hydrolases"/>
    <property type="match status" value="1"/>
</dbReference>
<keyword evidence="2" id="KW-1185">Reference proteome</keyword>
<evidence type="ECO:0000313" key="1">
    <source>
        <dbReference type="EMBL" id="POR31801.1"/>
    </source>
</evidence>
<reference evidence="1 2" key="1">
    <citation type="submission" date="2018-01" db="EMBL/GenBank/DDBJ databases">
        <title>Harnessing the power of phylogenomics to disentangle the directionality and signatures of interkingdom host jumping in the parasitic fungal genus Tolypocladium.</title>
        <authorList>
            <person name="Quandt C.A."/>
            <person name="Patterson W."/>
            <person name="Spatafora J.W."/>
        </authorList>
    </citation>
    <scope>NUCLEOTIDE SEQUENCE [LARGE SCALE GENOMIC DNA]</scope>
    <source>
        <strain evidence="1 2">NRBC 100945</strain>
    </source>
</reference>
<dbReference type="InterPro" id="IPR027417">
    <property type="entry name" value="P-loop_NTPase"/>
</dbReference>
<gene>
    <name evidence="1" type="ORF">TPAR_07969</name>
</gene>
<proteinExistence type="predicted"/>
<organism evidence="1 2">
    <name type="scientific">Tolypocladium paradoxum</name>
    <dbReference type="NCBI Taxonomy" id="94208"/>
    <lineage>
        <taxon>Eukaryota</taxon>
        <taxon>Fungi</taxon>
        <taxon>Dikarya</taxon>
        <taxon>Ascomycota</taxon>
        <taxon>Pezizomycotina</taxon>
        <taxon>Sordariomycetes</taxon>
        <taxon>Hypocreomycetidae</taxon>
        <taxon>Hypocreales</taxon>
        <taxon>Ophiocordycipitaceae</taxon>
        <taxon>Tolypocladium</taxon>
    </lineage>
</organism>